<proteinExistence type="inferred from homology"/>
<dbReference type="GO" id="GO:0010181">
    <property type="term" value="F:FMN binding"/>
    <property type="evidence" value="ECO:0007669"/>
    <property type="project" value="InterPro"/>
</dbReference>
<dbReference type="Gene3D" id="2.30.110.10">
    <property type="entry name" value="Electron Transport, Fmn-binding Protein, Chain A"/>
    <property type="match status" value="1"/>
</dbReference>
<dbReference type="STRING" id="1108044.GOOTI_056_00070"/>
<keyword evidence="2" id="KW-0560">Oxidoreductase</keyword>
<dbReference type="PANTHER" id="PTHR30466">
    <property type="entry name" value="FLAVIN REDUCTASE"/>
    <property type="match status" value="1"/>
</dbReference>
<organism evidence="4 5">
    <name type="scientific">Gordonia otitidis (strain DSM 44809 / CCUG 52243 / JCM 12355 / NBRC 100426 / IFM 10032)</name>
    <dbReference type="NCBI Taxonomy" id="1108044"/>
    <lineage>
        <taxon>Bacteria</taxon>
        <taxon>Bacillati</taxon>
        <taxon>Actinomycetota</taxon>
        <taxon>Actinomycetes</taxon>
        <taxon>Mycobacteriales</taxon>
        <taxon>Gordoniaceae</taxon>
        <taxon>Gordonia</taxon>
    </lineage>
</organism>
<reference evidence="4" key="1">
    <citation type="submission" date="2012-02" db="EMBL/GenBank/DDBJ databases">
        <title>Whole genome shotgun sequence of Gordonia otitidis NBRC 100426.</title>
        <authorList>
            <person name="Yoshida I."/>
            <person name="Hosoyama A."/>
            <person name="Tsuchikane K."/>
            <person name="Katsumata H."/>
            <person name="Yamazaki S."/>
            <person name="Fujita N."/>
        </authorList>
    </citation>
    <scope>NUCLEOTIDE SEQUENCE [LARGE SCALE GENOMIC DNA]</scope>
    <source>
        <strain evidence="4">NBRC 100426</strain>
    </source>
</reference>
<name>H5TIE2_GORO1</name>
<gene>
    <name evidence="4" type="ORF">GOOTI_056_00070</name>
</gene>
<evidence type="ECO:0000313" key="5">
    <source>
        <dbReference type="Proteomes" id="UP000005038"/>
    </source>
</evidence>
<comment type="caution">
    <text evidence="4">The sequence shown here is derived from an EMBL/GenBank/DDBJ whole genome shotgun (WGS) entry which is preliminary data.</text>
</comment>
<dbReference type="EMBL" id="BAFB01000056">
    <property type="protein sequence ID" value="GAB33250.1"/>
    <property type="molecule type" value="Genomic_DNA"/>
</dbReference>
<dbReference type="RefSeq" id="WP_007237508.1">
    <property type="nucleotide sequence ID" value="NZ_BAFB01000056.1"/>
</dbReference>
<dbReference type="InterPro" id="IPR012349">
    <property type="entry name" value="Split_barrel_FMN-bd"/>
</dbReference>
<feature type="domain" description="Flavin reductase like" evidence="3">
    <location>
        <begin position="19"/>
        <end position="176"/>
    </location>
</feature>
<dbReference type="SUPFAM" id="SSF50475">
    <property type="entry name" value="FMN-binding split barrel"/>
    <property type="match status" value="1"/>
</dbReference>
<dbReference type="PANTHER" id="PTHR30466:SF11">
    <property type="entry name" value="FLAVIN-DEPENDENT MONOOXYGENASE, REDUCTASE SUBUNIT HSAB"/>
    <property type="match status" value="1"/>
</dbReference>
<dbReference type="Pfam" id="PF01613">
    <property type="entry name" value="Flavin_Reduct"/>
    <property type="match status" value="1"/>
</dbReference>
<comment type="similarity">
    <text evidence="1">Belongs to the non-flavoprotein flavin reductase family.</text>
</comment>
<evidence type="ECO:0000313" key="4">
    <source>
        <dbReference type="EMBL" id="GAB33250.1"/>
    </source>
</evidence>
<evidence type="ECO:0000256" key="1">
    <source>
        <dbReference type="ARBA" id="ARBA00008898"/>
    </source>
</evidence>
<dbReference type="InterPro" id="IPR050268">
    <property type="entry name" value="NADH-dep_flavin_reductase"/>
</dbReference>
<keyword evidence="5" id="KW-1185">Reference proteome</keyword>
<dbReference type="InterPro" id="IPR002563">
    <property type="entry name" value="Flavin_Rdtase-like_dom"/>
</dbReference>
<protein>
    <submittedName>
        <fullName evidence="4">Oxidoreductase</fullName>
    </submittedName>
</protein>
<dbReference type="Proteomes" id="UP000005038">
    <property type="component" value="Unassembled WGS sequence"/>
</dbReference>
<sequence length="181" mass="19162">MSELRTNQDLDPARLRKAFGIFPTGVVAVAAEVDGRLTGLAASSFTSVSLDPPLVSVSVATGSKTWPDLRRAAHLGVTILADHQGAACRQLAGAVEHRFDGIAVKASDEGAVTLDEGLAHFDCTIYREVEAGDHIIVLLELHAVDHAEAGVDHSETRADHPEVGSPLIFHRSGFGRLARAV</sequence>
<evidence type="ECO:0000256" key="2">
    <source>
        <dbReference type="ARBA" id="ARBA00023002"/>
    </source>
</evidence>
<evidence type="ECO:0000259" key="3">
    <source>
        <dbReference type="SMART" id="SM00903"/>
    </source>
</evidence>
<accession>H5TIE2</accession>
<dbReference type="OrthoDB" id="9792858at2"/>
<dbReference type="GO" id="GO:0042602">
    <property type="term" value="F:riboflavin reductase (NADPH) activity"/>
    <property type="evidence" value="ECO:0007669"/>
    <property type="project" value="TreeGrafter"/>
</dbReference>
<dbReference type="AlphaFoldDB" id="H5TIE2"/>
<dbReference type="SMART" id="SM00903">
    <property type="entry name" value="Flavin_Reduct"/>
    <property type="match status" value="1"/>
</dbReference>